<dbReference type="AlphaFoldDB" id="A0A835JZ30"/>
<comment type="caution">
    <text evidence="1">The sequence shown here is derived from an EMBL/GenBank/DDBJ whole genome shotgun (WGS) entry which is preliminary data.</text>
</comment>
<keyword evidence="2" id="KW-1185">Reference proteome</keyword>
<gene>
    <name evidence="1" type="ORF">SADUNF_Sadunf08G0000700</name>
</gene>
<dbReference type="EMBL" id="JADGMS010000008">
    <property type="protein sequence ID" value="KAF9676424.1"/>
    <property type="molecule type" value="Genomic_DNA"/>
</dbReference>
<reference evidence="1 2" key="1">
    <citation type="submission" date="2020-10" db="EMBL/GenBank/DDBJ databases">
        <title>Plant Genome Project.</title>
        <authorList>
            <person name="Zhang R.-G."/>
        </authorList>
    </citation>
    <scope>NUCLEOTIDE SEQUENCE [LARGE SCALE GENOMIC DNA]</scope>
    <source>
        <strain evidence="1">FAFU-HL-1</strain>
        <tissue evidence="1">Leaf</tissue>
    </source>
</reference>
<accession>A0A835JZ30</accession>
<protein>
    <submittedName>
        <fullName evidence="1">Uncharacterized protein</fullName>
    </submittedName>
</protein>
<evidence type="ECO:0000313" key="2">
    <source>
        <dbReference type="Proteomes" id="UP000657918"/>
    </source>
</evidence>
<evidence type="ECO:0000313" key="1">
    <source>
        <dbReference type="EMBL" id="KAF9676424.1"/>
    </source>
</evidence>
<organism evidence="1 2">
    <name type="scientific">Salix dunnii</name>
    <dbReference type="NCBI Taxonomy" id="1413687"/>
    <lineage>
        <taxon>Eukaryota</taxon>
        <taxon>Viridiplantae</taxon>
        <taxon>Streptophyta</taxon>
        <taxon>Embryophyta</taxon>
        <taxon>Tracheophyta</taxon>
        <taxon>Spermatophyta</taxon>
        <taxon>Magnoliopsida</taxon>
        <taxon>eudicotyledons</taxon>
        <taxon>Gunneridae</taxon>
        <taxon>Pentapetalae</taxon>
        <taxon>rosids</taxon>
        <taxon>fabids</taxon>
        <taxon>Malpighiales</taxon>
        <taxon>Salicaceae</taxon>
        <taxon>Saliceae</taxon>
        <taxon>Salix</taxon>
    </lineage>
</organism>
<name>A0A835JZ30_9ROSI</name>
<sequence length="126" mass="14460">MEALSRIGIPSSDNLVFTTDAKENRYRTKKGVKERTISQQNIQPALLKKEADLFRTDDPGTKIDHYQKHCETGKHHVADQEPPQQYFLTLLVESRVKEEGISAVSPESQTLHSWCPGQYFDTLMER</sequence>
<dbReference type="Proteomes" id="UP000657918">
    <property type="component" value="Chromosome 8"/>
</dbReference>
<proteinExistence type="predicted"/>